<dbReference type="Proteomes" id="UP000010808">
    <property type="component" value="Chromosome"/>
</dbReference>
<dbReference type="PROSITE" id="PS50005">
    <property type="entry name" value="TPR"/>
    <property type="match status" value="1"/>
</dbReference>
<name>L0RDR5_9BACT</name>
<dbReference type="InterPro" id="IPR019734">
    <property type="entry name" value="TPR_rpt"/>
</dbReference>
<dbReference type="SMART" id="SM00028">
    <property type="entry name" value="TPR"/>
    <property type="match status" value="2"/>
</dbReference>
<dbReference type="EMBL" id="FO203522">
    <property type="protein sequence ID" value="CCO24362.1"/>
    <property type="molecule type" value="Genomic_DNA"/>
</dbReference>
<evidence type="ECO:0000313" key="2">
    <source>
        <dbReference type="EMBL" id="CCO24362.1"/>
    </source>
</evidence>
<dbReference type="eggNOG" id="ENOG5031H35">
    <property type="taxonomic scope" value="Bacteria"/>
</dbReference>
<reference evidence="2 3" key="1">
    <citation type="submission" date="2012-10" db="EMBL/GenBank/DDBJ databases">
        <authorList>
            <person name="Genoscope - CEA"/>
        </authorList>
    </citation>
    <scope>NUCLEOTIDE SEQUENCE [LARGE SCALE GENOMIC DNA]</scope>
    <source>
        <strain evidence="3">AM13 / DSM 14728</strain>
    </source>
</reference>
<dbReference type="PATRIC" id="fig|1121451.3.peg.2318"/>
<dbReference type="SUPFAM" id="SSF48452">
    <property type="entry name" value="TPR-like"/>
    <property type="match status" value="1"/>
</dbReference>
<dbReference type="AlphaFoldDB" id="L0RDR5"/>
<sequence>MGKSFETLIYSESIMCGFSKAWQLSREGMAACNKGDFDKAENNLKTAIELSRCKSKKIHRATMYNNLAVVYLMSGKKNEALSAYDRAVSFLNPDHKGQAALIDRITSKISGLRQEVA</sequence>
<evidence type="ECO:0000313" key="3">
    <source>
        <dbReference type="Proteomes" id="UP000010808"/>
    </source>
</evidence>
<dbReference type="KEGG" id="dhy:DESAM_22095"/>
<gene>
    <name evidence="2" type="ORF">DESAM_22095</name>
</gene>
<dbReference type="InterPro" id="IPR011990">
    <property type="entry name" value="TPR-like_helical_dom_sf"/>
</dbReference>
<proteinExistence type="predicted"/>
<dbReference type="STRING" id="1121451.DESAM_22095"/>
<dbReference type="HOGENOM" id="CLU_2245543_0_0_7"/>
<keyword evidence="3" id="KW-1185">Reference proteome</keyword>
<accession>L0RDR5</accession>
<organism evidence="2 3">
    <name type="scientific">Maridesulfovibrio hydrothermalis AM13 = DSM 14728</name>
    <dbReference type="NCBI Taxonomy" id="1121451"/>
    <lineage>
        <taxon>Bacteria</taxon>
        <taxon>Pseudomonadati</taxon>
        <taxon>Thermodesulfobacteriota</taxon>
        <taxon>Desulfovibrionia</taxon>
        <taxon>Desulfovibrionales</taxon>
        <taxon>Desulfovibrionaceae</taxon>
        <taxon>Maridesulfovibrio</taxon>
    </lineage>
</organism>
<evidence type="ECO:0000256" key="1">
    <source>
        <dbReference type="PROSITE-ProRule" id="PRU00339"/>
    </source>
</evidence>
<keyword evidence="1" id="KW-0802">TPR repeat</keyword>
<dbReference type="Gene3D" id="1.25.40.10">
    <property type="entry name" value="Tetratricopeptide repeat domain"/>
    <property type="match status" value="1"/>
</dbReference>
<dbReference type="Pfam" id="PF13424">
    <property type="entry name" value="TPR_12"/>
    <property type="match status" value="1"/>
</dbReference>
<protein>
    <submittedName>
        <fullName evidence="2">Uncharacterized protein</fullName>
    </submittedName>
</protein>
<feature type="repeat" description="TPR" evidence="1">
    <location>
        <begin position="61"/>
        <end position="94"/>
    </location>
</feature>